<dbReference type="GO" id="GO:0003677">
    <property type="term" value="F:DNA binding"/>
    <property type="evidence" value="ECO:0007669"/>
    <property type="project" value="UniProtKB-KW"/>
</dbReference>
<dbReference type="Pfam" id="PF08493">
    <property type="entry name" value="AflR"/>
    <property type="match status" value="1"/>
</dbReference>
<protein>
    <recommendedName>
        <fullName evidence="7">Aflatoxin regulatory protein domain-containing protein</fullName>
    </recommendedName>
</protein>
<name>A0A9P4UN07_9PEZI</name>
<evidence type="ECO:0000313" key="8">
    <source>
        <dbReference type="EMBL" id="KAF2721842.1"/>
    </source>
</evidence>
<evidence type="ECO:0000256" key="3">
    <source>
        <dbReference type="ARBA" id="ARBA00023125"/>
    </source>
</evidence>
<gene>
    <name evidence="8" type="ORF">K431DRAFT_346044</name>
</gene>
<reference evidence="8" key="1">
    <citation type="journal article" date="2020" name="Stud. Mycol.">
        <title>101 Dothideomycetes genomes: a test case for predicting lifestyles and emergence of pathogens.</title>
        <authorList>
            <person name="Haridas S."/>
            <person name="Albert R."/>
            <person name="Binder M."/>
            <person name="Bloem J."/>
            <person name="Labutti K."/>
            <person name="Salamov A."/>
            <person name="Andreopoulos B."/>
            <person name="Baker S."/>
            <person name="Barry K."/>
            <person name="Bills G."/>
            <person name="Bluhm B."/>
            <person name="Cannon C."/>
            <person name="Castanera R."/>
            <person name="Culley D."/>
            <person name="Daum C."/>
            <person name="Ezra D."/>
            <person name="Gonzalez J."/>
            <person name="Henrissat B."/>
            <person name="Kuo A."/>
            <person name="Liang C."/>
            <person name="Lipzen A."/>
            <person name="Lutzoni F."/>
            <person name="Magnuson J."/>
            <person name="Mondo S."/>
            <person name="Nolan M."/>
            <person name="Ohm R."/>
            <person name="Pangilinan J."/>
            <person name="Park H.-J."/>
            <person name="Ramirez L."/>
            <person name="Alfaro M."/>
            <person name="Sun H."/>
            <person name="Tritt A."/>
            <person name="Yoshinaga Y."/>
            <person name="Zwiers L.-H."/>
            <person name="Turgeon B."/>
            <person name="Goodwin S."/>
            <person name="Spatafora J."/>
            <person name="Crous P."/>
            <person name="Grigoriev I."/>
        </authorList>
    </citation>
    <scope>NUCLEOTIDE SEQUENCE</scope>
    <source>
        <strain evidence="8">CBS 116435</strain>
    </source>
</reference>
<dbReference type="GO" id="GO:0005634">
    <property type="term" value="C:nucleus"/>
    <property type="evidence" value="ECO:0007669"/>
    <property type="project" value="InterPro"/>
</dbReference>
<keyword evidence="1" id="KW-0479">Metal-binding</keyword>
<dbReference type="GO" id="GO:0046872">
    <property type="term" value="F:metal ion binding"/>
    <property type="evidence" value="ECO:0007669"/>
    <property type="project" value="UniProtKB-KW"/>
</dbReference>
<dbReference type="AlphaFoldDB" id="A0A9P4UN07"/>
<dbReference type="EMBL" id="MU003787">
    <property type="protein sequence ID" value="KAF2721842.1"/>
    <property type="molecule type" value="Genomic_DNA"/>
</dbReference>
<dbReference type="InterPro" id="IPR013700">
    <property type="entry name" value="AflR"/>
</dbReference>
<evidence type="ECO:0000256" key="6">
    <source>
        <dbReference type="SAM" id="MobiDB-lite"/>
    </source>
</evidence>
<evidence type="ECO:0000256" key="5">
    <source>
        <dbReference type="ARBA" id="ARBA00023242"/>
    </source>
</evidence>
<evidence type="ECO:0000256" key="2">
    <source>
        <dbReference type="ARBA" id="ARBA00023015"/>
    </source>
</evidence>
<evidence type="ECO:0000259" key="7">
    <source>
        <dbReference type="Pfam" id="PF08493"/>
    </source>
</evidence>
<dbReference type="GO" id="GO:0006355">
    <property type="term" value="P:regulation of DNA-templated transcription"/>
    <property type="evidence" value="ECO:0007669"/>
    <property type="project" value="InterPro"/>
</dbReference>
<dbReference type="Proteomes" id="UP000799441">
    <property type="component" value="Unassembled WGS sequence"/>
</dbReference>
<accession>A0A9P4UN07</accession>
<sequence>MNWVKECSTVTLWLTARAYPIAGREPGSIQSALRIAPSRAGNPSELYPKTLQQSMQSKATIEFEEITSAEQTDPHFGCIQIVGPQPVSEGLAVGSSSLLGDQRRSYERPVTVAESPKSNATVANLNVGVVSGWVWPVSMDHHAGVVNQHGKDLSPQSTQQSIYRAKSTSNDRYRGLRVPARSESSSLGTENLLPPSSINPVGINAQNQLSLAFFDPLPFDEWPSLEDLGPHSDIFSVSRNSSLENHDHPFTTDPINATKASSSDRVAHSCPRESYEILRDLICPSAYLHAPETSSETVSAHFDFVLHFVRDAIDRLTRLLECSCARSGHRIMVHASIISRMLIWYQQAAGWTASSSGKSVPSALVGLASSSDTSSLPPSTVDANAGEAEAPTLAQTTGFVVTHVPVSMGTFSVEDQDLQAAVRNRLVLSELKNTANLIDLFISQDSSESYANGLLSLYTHLGAWLQAEQSRTVGILRTRLQAISANLDS</sequence>
<evidence type="ECO:0000256" key="1">
    <source>
        <dbReference type="ARBA" id="ARBA00022723"/>
    </source>
</evidence>
<feature type="compositionally biased region" description="Polar residues" evidence="6">
    <location>
        <begin position="154"/>
        <end position="168"/>
    </location>
</feature>
<keyword evidence="9" id="KW-1185">Reference proteome</keyword>
<proteinExistence type="predicted"/>
<organism evidence="8 9">
    <name type="scientific">Polychaeton citri CBS 116435</name>
    <dbReference type="NCBI Taxonomy" id="1314669"/>
    <lineage>
        <taxon>Eukaryota</taxon>
        <taxon>Fungi</taxon>
        <taxon>Dikarya</taxon>
        <taxon>Ascomycota</taxon>
        <taxon>Pezizomycotina</taxon>
        <taxon>Dothideomycetes</taxon>
        <taxon>Dothideomycetidae</taxon>
        <taxon>Capnodiales</taxon>
        <taxon>Capnodiaceae</taxon>
        <taxon>Polychaeton</taxon>
    </lineage>
</organism>
<feature type="region of interest" description="Disordered" evidence="6">
    <location>
        <begin position="147"/>
        <end position="195"/>
    </location>
</feature>
<feature type="compositionally biased region" description="Polar residues" evidence="6">
    <location>
        <begin position="182"/>
        <end position="195"/>
    </location>
</feature>
<keyword evidence="3" id="KW-0238">DNA-binding</keyword>
<feature type="domain" description="Aflatoxin regulatory protein" evidence="7">
    <location>
        <begin position="267"/>
        <end position="359"/>
    </location>
</feature>
<keyword evidence="2" id="KW-0805">Transcription regulation</keyword>
<keyword evidence="5" id="KW-0539">Nucleus</keyword>
<comment type="caution">
    <text evidence="8">The sequence shown here is derived from an EMBL/GenBank/DDBJ whole genome shotgun (WGS) entry which is preliminary data.</text>
</comment>
<evidence type="ECO:0000256" key="4">
    <source>
        <dbReference type="ARBA" id="ARBA00023163"/>
    </source>
</evidence>
<evidence type="ECO:0000313" key="9">
    <source>
        <dbReference type="Proteomes" id="UP000799441"/>
    </source>
</evidence>
<dbReference type="GO" id="GO:0045122">
    <property type="term" value="P:aflatoxin biosynthetic process"/>
    <property type="evidence" value="ECO:0007669"/>
    <property type="project" value="InterPro"/>
</dbReference>
<dbReference type="OrthoDB" id="2328572at2759"/>
<keyword evidence="4" id="KW-0804">Transcription</keyword>